<protein>
    <submittedName>
        <fullName evidence="2">Uncharacterized protein</fullName>
    </submittedName>
</protein>
<evidence type="ECO:0000313" key="3">
    <source>
        <dbReference type="Proteomes" id="UP000287166"/>
    </source>
</evidence>
<sequence>MHLDRSVRHTSTLAAGCEEALQAGWSPTVSPTGPTEGRETPRRDLDSGDEPLAGWTAARGISSLPLARDARHCSSMTSTMTNDGNGAFGRAASMRRSTVDLEPTTSRLGVMQNLDSSSQYKTQLEGAAHLHGRGEVRGPPVQVYQAGNAREVIEAWDSDRAGEGCLPS</sequence>
<comment type="caution">
    <text evidence="2">The sequence shown here is derived from an EMBL/GenBank/DDBJ whole genome shotgun (WGS) entry which is preliminary data.</text>
</comment>
<organism evidence="2 3">
    <name type="scientific">Sparassis crispa</name>
    <dbReference type="NCBI Taxonomy" id="139825"/>
    <lineage>
        <taxon>Eukaryota</taxon>
        <taxon>Fungi</taxon>
        <taxon>Dikarya</taxon>
        <taxon>Basidiomycota</taxon>
        <taxon>Agaricomycotina</taxon>
        <taxon>Agaricomycetes</taxon>
        <taxon>Polyporales</taxon>
        <taxon>Sparassidaceae</taxon>
        <taxon>Sparassis</taxon>
    </lineage>
</organism>
<feature type="compositionally biased region" description="Basic and acidic residues" evidence="1">
    <location>
        <begin position="36"/>
        <end position="46"/>
    </location>
</feature>
<accession>A0A401GLC1</accession>
<keyword evidence="3" id="KW-1185">Reference proteome</keyword>
<dbReference type="InParanoid" id="A0A401GLC1"/>
<dbReference type="EMBL" id="BFAD01000005">
    <property type="protein sequence ID" value="GBE82968.1"/>
    <property type="molecule type" value="Genomic_DNA"/>
</dbReference>
<reference evidence="2 3" key="1">
    <citation type="journal article" date="2018" name="Sci. Rep.">
        <title>Genome sequence of the cauliflower mushroom Sparassis crispa (Hanabiratake) and its association with beneficial usage.</title>
        <authorList>
            <person name="Kiyama R."/>
            <person name="Furutani Y."/>
            <person name="Kawaguchi K."/>
            <person name="Nakanishi T."/>
        </authorList>
    </citation>
    <scope>NUCLEOTIDE SEQUENCE [LARGE SCALE GENOMIC DNA]</scope>
</reference>
<evidence type="ECO:0000313" key="2">
    <source>
        <dbReference type="EMBL" id="GBE82968.1"/>
    </source>
</evidence>
<gene>
    <name evidence="2" type="ORF">SCP_0500110</name>
</gene>
<proteinExistence type="predicted"/>
<dbReference type="RefSeq" id="XP_027613881.1">
    <property type="nucleotide sequence ID" value="XM_027758080.1"/>
</dbReference>
<feature type="region of interest" description="Disordered" evidence="1">
    <location>
        <begin position="19"/>
        <end position="51"/>
    </location>
</feature>
<dbReference type="AlphaFoldDB" id="A0A401GLC1"/>
<dbReference type="GeneID" id="38779885"/>
<evidence type="ECO:0000256" key="1">
    <source>
        <dbReference type="SAM" id="MobiDB-lite"/>
    </source>
</evidence>
<name>A0A401GLC1_9APHY</name>
<dbReference type="Proteomes" id="UP000287166">
    <property type="component" value="Unassembled WGS sequence"/>
</dbReference>